<evidence type="ECO:0000256" key="2">
    <source>
        <dbReference type="SAM" id="Phobius"/>
    </source>
</evidence>
<evidence type="ECO:0000313" key="3">
    <source>
        <dbReference type="EMBL" id="KAB7495433.1"/>
    </source>
</evidence>
<accession>A0A5N5SN20</accession>
<dbReference type="OrthoDB" id="6343160at2759"/>
<evidence type="ECO:0000256" key="1">
    <source>
        <dbReference type="SAM" id="MobiDB-lite"/>
    </source>
</evidence>
<keyword evidence="4" id="KW-1185">Reference proteome</keyword>
<reference evidence="3 4" key="1">
    <citation type="journal article" date="2019" name="PLoS Biol.">
        <title>Sex chromosomes control vertical transmission of feminizing Wolbachia symbionts in an isopod.</title>
        <authorList>
            <person name="Becking T."/>
            <person name="Chebbi M.A."/>
            <person name="Giraud I."/>
            <person name="Moumen B."/>
            <person name="Laverre T."/>
            <person name="Caubet Y."/>
            <person name="Peccoud J."/>
            <person name="Gilbert C."/>
            <person name="Cordaux R."/>
        </authorList>
    </citation>
    <scope>NUCLEOTIDE SEQUENCE [LARGE SCALE GENOMIC DNA]</scope>
    <source>
        <strain evidence="3">ANa2</strain>
        <tissue evidence="3">Whole body excluding digestive tract and cuticle</tissue>
    </source>
</reference>
<feature type="transmembrane region" description="Helical" evidence="2">
    <location>
        <begin position="104"/>
        <end position="128"/>
    </location>
</feature>
<keyword evidence="2" id="KW-0472">Membrane</keyword>
<keyword evidence="2" id="KW-0812">Transmembrane</keyword>
<protein>
    <submittedName>
        <fullName evidence="3">Cadherin-23</fullName>
    </submittedName>
</protein>
<evidence type="ECO:0000313" key="4">
    <source>
        <dbReference type="Proteomes" id="UP000326759"/>
    </source>
</evidence>
<gene>
    <name evidence="3" type="primary">CDH23</name>
    <name evidence="3" type="ORF">Anas_09608</name>
</gene>
<dbReference type="Proteomes" id="UP000326759">
    <property type="component" value="Unassembled WGS sequence"/>
</dbReference>
<feature type="region of interest" description="Disordered" evidence="1">
    <location>
        <begin position="224"/>
        <end position="255"/>
    </location>
</feature>
<keyword evidence="2" id="KW-1133">Transmembrane helix</keyword>
<dbReference type="EMBL" id="SEYY01022613">
    <property type="protein sequence ID" value="KAB7495433.1"/>
    <property type="molecule type" value="Genomic_DNA"/>
</dbReference>
<comment type="caution">
    <text evidence="3">The sequence shown here is derived from an EMBL/GenBank/DDBJ whole genome shotgun (WGS) entry which is preliminary data.</text>
</comment>
<dbReference type="AlphaFoldDB" id="A0A5N5SN20"/>
<sequence length="286" mass="31950">MRPEEVRNSVHYLRESLSNITGAIVNVDAFKVHENEDGTVDKTKTDLFLHLVNREDHSVLEVSQVLAALDKNVNLLDSLFKELNVLDTQGAQLRRLSVVESNLLFVWLVGVVAFLSLLLIATISLCLAQRARYARQLKAATVTAFGNVLLAGSQDTGLNRSSTVPNTNLHSVEGSNPIWMSGFDNDWFKDEESLRYHHFIHHSDNGDSSLDNNAVDSSLNRDLPYLTHTNVPNPDSRESSLPHNGTKGLPTERISNLSDTYRSNIYQTFNKIGNPLVDKKLETTEL</sequence>
<organism evidence="3 4">
    <name type="scientific">Armadillidium nasatum</name>
    <dbReference type="NCBI Taxonomy" id="96803"/>
    <lineage>
        <taxon>Eukaryota</taxon>
        <taxon>Metazoa</taxon>
        <taxon>Ecdysozoa</taxon>
        <taxon>Arthropoda</taxon>
        <taxon>Crustacea</taxon>
        <taxon>Multicrustacea</taxon>
        <taxon>Malacostraca</taxon>
        <taxon>Eumalacostraca</taxon>
        <taxon>Peracarida</taxon>
        <taxon>Isopoda</taxon>
        <taxon>Oniscidea</taxon>
        <taxon>Crinocheta</taxon>
        <taxon>Armadillidiidae</taxon>
        <taxon>Armadillidium</taxon>
    </lineage>
</organism>
<proteinExistence type="predicted"/>
<name>A0A5N5SN20_9CRUS</name>